<keyword evidence="1" id="KW-0677">Repeat</keyword>
<dbReference type="SUPFAM" id="SSF48403">
    <property type="entry name" value="Ankyrin repeat"/>
    <property type="match status" value="1"/>
</dbReference>
<dbReference type="EMBL" id="JABEXW010000942">
    <property type="protein sequence ID" value="KAF4950906.1"/>
    <property type="molecule type" value="Genomic_DNA"/>
</dbReference>
<feature type="domain" description="NACHT" evidence="2">
    <location>
        <begin position="262"/>
        <end position="387"/>
    </location>
</feature>
<dbReference type="InterPro" id="IPR002110">
    <property type="entry name" value="Ankyrin_rpt"/>
</dbReference>
<dbReference type="OrthoDB" id="21416at2759"/>
<dbReference type="PANTHER" id="PTHR10039:SF14">
    <property type="entry name" value="NACHT DOMAIN-CONTAINING PROTEIN"/>
    <property type="match status" value="1"/>
</dbReference>
<dbReference type="PANTHER" id="PTHR10039">
    <property type="entry name" value="AMELOGENIN"/>
    <property type="match status" value="1"/>
</dbReference>
<reference evidence="3" key="1">
    <citation type="journal article" date="2020" name="BMC Genomics">
        <title>Correction to: Identification and distribution of gene clusters required for synthesis of sphingolipid metabolism inhibitors in diverse species of the filamentous fungus Fusarium.</title>
        <authorList>
            <person name="Kim H.S."/>
            <person name="Lohmar J.M."/>
            <person name="Busman M."/>
            <person name="Brown D.W."/>
            <person name="Naumann T.A."/>
            <person name="Divon H.H."/>
            <person name="Lysoe E."/>
            <person name="Uhlig S."/>
            <person name="Proctor R.H."/>
        </authorList>
    </citation>
    <scope>NUCLEOTIDE SEQUENCE</scope>
    <source>
        <strain evidence="3">NRRL 20472</strain>
    </source>
</reference>
<organism evidence="3 4">
    <name type="scientific">Fusarium sarcochroum</name>
    <dbReference type="NCBI Taxonomy" id="1208366"/>
    <lineage>
        <taxon>Eukaryota</taxon>
        <taxon>Fungi</taxon>
        <taxon>Dikarya</taxon>
        <taxon>Ascomycota</taxon>
        <taxon>Pezizomycotina</taxon>
        <taxon>Sordariomycetes</taxon>
        <taxon>Hypocreomycetidae</taxon>
        <taxon>Hypocreales</taxon>
        <taxon>Nectriaceae</taxon>
        <taxon>Fusarium</taxon>
        <taxon>Fusarium lateritium species complex</taxon>
    </lineage>
</organism>
<dbReference type="SUPFAM" id="SSF52540">
    <property type="entry name" value="P-loop containing nucleoside triphosphate hydrolases"/>
    <property type="match status" value="1"/>
</dbReference>
<dbReference type="Pfam" id="PF24883">
    <property type="entry name" value="NPHP3_N"/>
    <property type="match status" value="1"/>
</dbReference>
<gene>
    <name evidence="3" type="ORF">FSARC_13065</name>
</gene>
<dbReference type="InterPro" id="IPR007111">
    <property type="entry name" value="NACHT_NTPase"/>
</dbReference>
<comment type="caution">
    <text evidence="3">The sequence shown here is derived from an EMBL/GenBank/DDBJ whole genome shotgun (WGS) entry which is preliminary data.</text>
</comment>
<dbReference type="Gene3D" id="1.25.40.20">
    <property type="entry name" value="Ankyrin repeat-containing domain"/>
    <property type="match status" value="1"/>
</dbReference>
<reference evidence="3" key="2">
    <citation type="submission" date="2020-05" db="EMBL/GenBank/DDBJ databases">
        <authorList>
            <person name="Kim H.-S."/>
            <person name="Proctor R.H."/>
            <person name="Brown D.W."/>
        </authorList>
    </citation>
    <scope>NUCLEOTIDE SEQUENCE</scope>
    <source>
        <strain evidence="3">NRRL 20472</strain>
    </source>
</reference>
<proteinExistence type="predicted"/>
<accession>A0A8H4T413</accession>
<dbReference type="Pfam" id="PF12796">
    <property type="entry name" value="Ank_2"/>
    <property type="match status" value="1"/>
</dbReference>
<dbReference type="InterPro" id="IPR036770">
    <property type="entry name" value="Ankyrin_rpt-contain_sf"/>
</dbReference>
<dbReference type="Gene3D" id="3.40.50.300">
    <property type="entry name" value="P-loop containing nucleotide triphosphate hydrolases"/>
    <property type="match status" value="1"/>
</dbReference>
<dbReference type="InterPro" id="IPR027417">
    <property type="entry name" value="P-loop_NTPase"/>
</dbReference>
<dbReference type="InterPro" id="IPR056884">
    <property type="entry name" value="NPHP3-like_N"/>
</dbReference>
<evidence type="ECO:0000256" key="1">
    <source>
        <dbReference type="ARBA" id="ARBA00022737"/>
    </source>
</evidence>
<dbReference type="PROSITE" id="PS50837">
    <property type="entry name" value="NACHT"/>
    <property type="match status" value="1"/>
</dbReference>
<sequence length="1050" mass="119324">MGGPNPDSFQRALSKFKASLDPKLRGQFSHCSLQELHDAIQEIQDKQAENGEQRDLRRVQSFVEAMNEFGKVIEVFLNANEIFFDKLLNAYSEIGNALPGLQQYSASFERYPPLATVLEDYYSDILNFHRVALAAFARPKWKMVFKAAWKTFETDFGPILTSLASRRTLLESEKSSASLYEMINIRERISTVCDEQLKQAKLHNDERHRLNMREIKVKLQSPDYQINQEISTEDRGGSHSGKWIFKHPNFESWYDSSVNDSTILYINGIPGAGKTTLVSTVIERLLREKRSSGGRSSVAYFYFKHAQKLAHNYLLRALLEQLIDQDSALSSKSFDDLSNIKGDDLRRTAKLQELIEQAFETCHISFLVLDGLDECPKDEAEKTIKWLLSNVNHGSRGTSLRVIFSGQRDGVLDTLLKPYPSISLDASETPAHNQDIERYCEEFCEKIQEEFDLSQEMQREILSKVLNGTNGDSMLFNVLLLRNTNGFLGMFLYARVVLDNLISQATLLDLENEIQPESFPKGIEDAYSRVVSRVLEVSAPRKRRTLQLLGLVVTVQRPLKWREIQAFFCIDPKQGEINYHNLHLRKTSKELCGALVDVHRVAGDNSTSEDMIRIVHPTAKSYLIERQIVDLSLEQAKLSTFCSQYLTSEPFKAGLSNEQVSSNAVPGYYAFLDYAVQNWYDHAGSLIVSSKELESSTASEALNFLWAFLNTYVKQELSQDHHDGQSPIQAIDLYNSLARDGRVRNQQLGIELRTTLIRQQIEQLYRDDLDLEQKVVYDLYEPSVTLKCHKPWCSFFAGNFETIEQRQAHISRHERSLKAALLQNLVKSGDIEVVKFMLDSHTPAEDLNPSYSLLEAARLGYPKICRLLLEQGANPNYRRRARNSIYHAASRGHLEVVELLLTHARMGIEPGVASNAFSIACICCMDDRKPTLLTKCLIEKNVVLLKYLLDIGFADFIDENCITSGKVPDSEILETLLATGRPKVGYRAVRYAIEEGYVKQVKMMLSYRNFYVAEAEKHELVGLARESNLEELILLIEKVKATGASTTKGV</sequence>
<dbReference type="SMART" id="SM00248">
    <property type="entry name" value="ANK"/>
    <property type="match status" value="5"/>
</dbReference>
<name>A0A8H4T413_9HYPO</name>
<evidence type="ECO:0000259" key="2">
    <source>
        <dbReference type="PROSITE" id="PS50837"/>
    </source>
</evidence>
<keyword evidence="4" id="KW-1185">Reference proteome</keyword>
<evidence type="ECO:0000313" key="3">
    <source>
        <dbReference type="EMBL" id="KAF4950906.1"/>
    </source>
</evidence>
<dbReference type="AlphaFoldDB" id="A0A8H4T413"/>
<protein>
    <recommendedName>
        <fullName evidence="2">NACHT domain-containing protein</fullName>
    </recommendedName>
</protein>
<evidence type="ECO:0000313" key="4">
    <source>
        <dbReference type="Proteomes" id="UP000622797"/>
    </source>
</evidence>
<dbReference type="Proteomes" id="UP000622797">
    <property type="component" value="Unassembled WGS sequence"/>
</dbReference>